<evidence type="ECO:0000256" key="2">
    <source>
        <dbReference type="ARBA" id="ARBA00022614"/>
    </source>
</evidence>
<dbReference type="Pfam" id="PF04784">
    <property type="entry name" value="DUF547"/>
    <property type="match status" value="1"/>
</dbReference>
<dbReference type="InterPro" id="IPR002109">
    <property type="entry name" value="Glutaredoxin"/>
</dbReference>
<keyword evidence="13" id="KW-1185">Reference proteome</keyword>
<keyword evidence="3 10" id="KW-0812">Transmembrane</keyword>
<proteinExistence type="predicted"/>
<dbReference type="FunFam" id="3.80.10.10:FF:000400">
    <property type="entry name" value="Nuclear pore complex protein NUP107"/>
    <property type="match status" value="1"/>
</dbReference>
<dbReference type="SUPFAM" id="SSF52833">
    <property type="entry name" value="Thioredoxin-like"/>
    <property type="match status" value="1"/>
</dbReference>
<dbReference type="InterPro" id="IPR011009">
    <property type="entry name" value="Kinase-like_dom_sf"/>
</dbReference>
<dbReference type="Gene3D" id="3.80.10.10">
    <property type="entry name" value="Ribonuclease Inhibitor"/>
    <property type="match status" value="2"/>
</dbReference>
<dbReference type="GO" id="GO:0035556">
    <property type="term" value="P:intracellular signal transduction"/>
    <property type="evidence" value="ECO:0007669"/>
    <property type="project" value="InterPro"/>
</dbReference>
<dbReference type="Gene3D" id="3.30.200.20">
    <property type="entry name" value="Phosphorylase Kinase, domain 1"/>
    <property type="match status" value="1"/>
</dbReference>
<name>A0A6A2WP57_HIBSY</name>
<gene>
    <name evidence="12" type="ORF">F3Y22_tig00113725pilonHSYRG00498</name>
</gene>
<dbReference type="GO" id="GO:0005524">
    <property type="term" value="F:ATP binding"/>
    <property type="evidence" value="ECO:0007669"/>
    <property type="project" value="InterPro"/>
</dbReference>
<feature type="region of interest" description="Disordered" evidence="9">
    <location>
        <begin position="1361"/>
        <end position="1389"/>
    </location>
</feature>
<dbReference type="Gene3D" id="1.10.10.10">
    <property type="entry name" value="Winged helix-like DNA-binding domain superfamily/Winged helix DNA-binding domain"/>
    <property type="match status" value="1"/>
</dbReference>
<keyword evidence="2" id="KW-0433">Leucine-rich repeat</keyword>
<organism evidence="12 13">
    <name type="scientific">Hibiscus syriacus</name>
    <name type="common">Rose of Sharon</name>
    <dbReference type="NCBI Taxonomy" id="106335"/>
    <lineage>
        <taxon>Eukaryota</taxon>
        <taxon>Viridiplantae</taxon>
        <taxon>Streptophyta</taxon>
        <taxon>Embryophyta</taxon>
        <taxon>Tracheophyta</taxon>
        <taxon>Spermatophyta</taxon>
        <taxon>Magnoliopsida</taxon>
        <taxon>eudicotyledons</taxon>
        <taxon>Gunneridae</taxon>
        <taxon>Pentapetalae</taxon>
        <taxon>rosids</taxon>
        <taxon>malvids</taxon>
        <taxon>Malvales</taxon>
        <taxon>Malvaceae</taxon>
        <taxon>Malvoideae</taxon>
        <taxon>Hibiscus</taxon>
    </lineage>
</organism>
<dbReference type="PANTHER" id="PTHR46361">
    <property type="entry name" value="ELECTRON CARRIER/ PROTEIN DISULFIDE OXIDOREDUCTASE"/>
    <property type="match status" value="1"/>
</dbReference>
<evidence type="ECO:0000256" key="9">
    <source>
        <dbReference type="SAM" id="MobiDB-lite"/>
    </source>
</evidence>
<dbReference type="PROSITE" id="PS50011">
    <property type="entry name" value="PROTEIN_KINASE_DOM"/>
    <property type="match status" value="1"/>
</dbReference>
<evidence type="ECO:0000256" key="4">
    <source>
        <dbReference type="ARBA" id="ARBA00022729"/>
    </source>
</evidence>
<dbReference type="GO" id="GO:0006952">
    <property type="term" value="P:defense response"/>
    <property type="evidence" value="ECO:0007669"/>
    <property type="project" value="UniProtKB-KW"/>
</dbReference>
<feature type="region of interest" description="Disordered" evidence="9">
    <location>
        <begin position="51"/>
        <end position="71"/>
    </location>
</feature>
<dbReference type="CDD" id="cd04371">
    <property type="entry name" value="DEP"/>
    <property type="match status" value="1"/>
</dbReference>
<dbReference type="InterPro" id="IPR006869">
    <property type="entry name" value="DUF547"/>
</dbReference>
<feature type="region of interest" description="Disordered" evidence="9">
    <location>
        <begin position="107"/>
        <end position="132"/>
    </location>
</feature>
<feature type="region of interest" description="Disordered" evidence="9">
    <location>
        <begin position="1030"/>
        <end position="1050"/>
    </location>
</feature>
<sequence>MDSSEQHKVDEVFQDVSASVEDGCQKEPTAVSVDKDGGYFVDVEIEKTNQEKEKEEVMAMPGKEEKEVATSNSIKIQEYNNDKDISSPKLYGNACNHYLPAIKSQAHLPKPETLPPPPPPTSTPKGERSQSLSIAETIPSIGKYITERSNSFSASIVRRLSSLKDDSDMFVKDDSLNFEVTEFKIPGVKVIVKLKTEAERLSLDLRGRISFFTRSNCRDCTAVRHFFREKGLVYVEINIDVFPKREKELMERTGRSDTPQIFFNDKWLGGLPALIKLKESQDYEAKLTELVGDRCPEGAPAVPVYGVNDEEDEDDDLVETVRYLRRSLPIHDRLLRMQMVKNCFSGADLLEATIEFLDCSRKKAIMTAKRMGHKHFFHHVFGENEFEEGNHYYRFLEHEPYIMGCFNYRISTNDCEPKSASFLADRLSKLMLAILEAYASDDRLHVNYHAIDKSEEFRRFLNVARDLQRVNMKLLTPNERLAFFLNLHNAMAIHAVISIGHPEGILDKRAFFNEFLYLVGGYPYSLNVIVNGTLRHNRTSPNSFIRPFSKGDRRLELVPPKVNPLIHFGLCNATRSSPAVRFFTADGVEDQLKCAAKEYFKRGAIGFDMDTRTVFLTRIIKWYNEDFGPQKETLKWVIKYLEPTQSGLLSHLLADDDEKINVIYQDYDWSVSLAVVREHMAAIGWKLHYGDADEYKEVELEELYTAVLSEKENASFLCHSTNYQMKMGGNIGSQDFPSSNNGLTIFVSLVAVVRSGDAEALLALKSAIDPFNSLPWKGTDACAWKGIKECLNGRVTKLVLEHLNLTGSLDEQSLNRLDQLRVLSFKSNSISGQIPDLSGLVNLKSLFLNDNNFTGQFPESITRLHRLKTIVLSGNRITGPIPASLLNLKRLYTLYLQDNEFKGTIPALNQTGLRFFNVSNNQLQGQIPVTSALVRFNISSFSGNIDLCGEQIENPCRAVNIGPAMSPVYPNVSSPKSRKHSSLFKIMIGSVAGGFSLLLICVFLVCFACKRRRKGNVVKSKGVANVEGMEGDEAVSGGGGGSGGMGSNNSGKQGGFWESEGLGSLMFLGTGDQQMNYSLEDLLKASAETLGRGTTGSTYKAVMESGYIVTVKRLKDARYPRLVEFKRHMDLIGRLRHPNLVPLRAYFQAKEERLLVYDYFPNGSLYSLIHGTRTCGGGKPLHWTSCLKIAEDLATGLLYIHQNPGLTHGNLKSSNVLLGPDFESCLTDYSLTMFRDPDSIEEPSAATFFYKAPECRDIRKSSTQPADVYSFGVLLLELLTGKTPFQDLVEEHGLDIPTWVRTVREEETESGDEPNSGNEASEGKLQALLNVAMACVVIAPDNRPAMREVLKMIKDVRAEAHVSSNSSDHSPGRWSDTVQSLPREEQLSI</sequence>
<dbReference type="EMBL" id="VEPZ02001720">
    <property type="protein sequence ID" value="KAE8661481.1"/>
    <property type="molecule type" value="Genomic_DNA"/>
</dbReference>
<dbReference type="Pfam" id="PF00069">
    <property type="entry name" value="Pkinase"/>
    <property type="match status" value="1"/>
</dbReference>
<dbReference type="PANTHER" id="PTHR46361:SF1">
    <property type="entry name" value="F26K24.21 PROTEIN"/>
    <property type="match status" value="1"/>
</dbReference>
<evidence type="ECO:0000256" key="1">
    <source>
        <dbReference type="ARBA" id="ARBA00004370"/>
    </source>
</evidence>
<comment type="caution">
    <text evidence="12">The sequence shown here is derived from an EMBL/GenBank/DDBJ whole genome shotgun (WGS) entry which is preliminary data.</text>
</comment>
<evidence type="ECO:0000256" key="7">
    <source>
        <dbReference type="ARBA" id="ARBA00022989"/>
    </source>
</evidence>
<accession>A0A6A2WP57</accession>
<dbReference type="InterPro" id="IPR000591">
    <property type="entry name" value="DEP_dom"/>
</dbReference>
<comment type="subcellular location">
    <subcellularLocation>
        <location evidence="1">Membrane</location>
    </subcellularLocation>
</comment>
<keyword evidence="5" id="KW-0677">Repeat</keyword>
<evidence type="ECO:0000259" key="11">
    <source>
        <dbReference type="PROSITE" id="PS50011"/>
    </source>
</evidence>
<dbReference type="Gene3D" id="1.10.510.10">
    <property type="entry name" value="Transferase(Phosphotransferase) domain 1"/>
    <property type="match status" value="1"/>
</dbReference>
<keyword evidence="8 10" id="KW-0472">Membrane</keyword>
<evidence type="ECO:0000256" key="10">
    <source>
        <dbReference type="SAM" id="Phobius"/>
    </source>
</evidence>
<dbReference type="Proteomes" id="UP000436088">
    <property type="component" value="Unassembled WGS sequence"/>
</dbReference>
<evidence type="ECO:0000313" key="13">
    <source>
        <dbReference type="Proteomes" id="UP000436088"/>
    </source>
</evidence>
<feature type="compositionally biased region" description="Pro residues" evidence="9">
    <location>
        <begin position="112"/>
        <end position="122"/>
    </location>
</feature>
<dbReference type="InterPro" id="IPR013210">
    <property type="entry name" value="LRR_N_plant-typ"/>
</dbReference>
<dbReference type="SUPFAM" id="SSF52058">
    <property type="entry name" value="L domain-like"/>
    <property type="match status" value="1"/>
</dbReference>
<evidence type="ECO:0000256" key="3">
    <source>
        <dbReference type="ARBA" id="ARBA00022692"/>
    </source>
</evidence>
<evidence type="ECO:0000256" key="8">
    <source>
        <dbReference type="ARBA" id="ARBA00023136"/>
    </source>
</evidence>
<dbReference type="Pfam" id="PF08263">
    <property type="entry name" value="LRRNT_2"/>
    <property type="match status" value="1"/>
</dbReference>
<evidence type="ECO:0000256" key="6">
    <source>
        <dbReference type="ARBA" id="ARBA00022821"/>
    </source>
</evidence>
<dbReference type="Pfam" id="PF00462">
    <property type="entry name" value="Glutaredoxin"/>
    <property type="match status" value="1"/>
</dbReference>
<protein>
    <submittedName>
        <fullName evidence="12">Inactive leucine-rich repeat receptor-like serine/threonine-protein kinase</fullName>
    </submittedName>
</protein>
<keyword evidence="6" id="KW-0611">Plant defense</keyword>
<dbReference type="Pfam" id="PF00610">
    <property type="entry name" value="DEP"/>
    <property type="match status" value="1"/>
</dbReference>
<feature type="domain" description="Protein kinase" evidence="11">
    <location>
        <begin position="1084"/>
        <end position="1362"/>
    </location>
</feature>
<evidence type="ECO:0000313" key="12">
    <source>
        <dbReference type="EMBL" id="KAE8661481.1"/>
    </source>
</evidence>
<dbReference type="Gene3D" id="3.40.30.10">
    <property type="entry name" value="Glutaredoxin"/>
    <property type="match status" value="1"/>
</dbReference>
<dbReference type="SMART" id="SM00049">
    <property type="entry name" value="DEP"/>
    <property type="match status" value="1"/>
</dbReference>
<dbReference type="SUPFAM" id="SSF46785">
    <property type="entry name" value="Winged helix' DNA-binding domain"/>
    <property type="match status" value="1"/>
</dbReference>
<dbReference type="GO" id="GO:0016020">
    <property type="term" value="C:membrane"/>
    <property type="evidence" value="ECO:0007669"/>
    <property type="project" value="UniProtKB-SubCell"/>
</dbReference>
<dbReference type="SUPFAM" id="SSF56112">
    <property type="entry name" value="Protein kinase-like (PK-like)"/>
    <property type="match status" value="1"/>
</dbReference>
<dbReference type="Pfam" id="PF13855">
    <property type="entry name" value="LRR_8"/>
    <property type="match status" value="1"/>
</dbReference>
<dbReference type="InterPro" id="IPR001611">
    <property type="entry name" value="Leu-rich_rpt"/>
</dbReference>
<feature type="transmembrane region" description="Helical" evidence="10">
    <location>
        <begin position="983"/>
        <end position="1009"/>
    </location>
</feature>
<dbReference type="InterPro" id="IPR032675">
    <property type="entry name" value="LRR_dom_sf"/>
</dbReference>
<dbReference type="InterPro" id="IPR036249">
    <property type="entry name" value="Thioredoxin-like_sf"/>
</dbReference>
<keyword evidence="4" id="KW-0732">Signal</keyword>
<dbReference type="GO" id="GO:0004672">
    <property type="term" value="F:protein kinase activity"/>
    <property type="evidence" value="ECO:0007669"/>
    <property type="project" value="InterPro"/>
</dbReference>
<feature type="compositionally biased region" description="Gly residues" evidence="9">
    <location>
        <begin position="1036"/>
        <end position="1046"/>
    </location>
</feature>
<dbReference type="PROSITE" id="PS51354">
    <property type="entry name" value="GLUTAREDOXIN_2"/>
    <property type="match status" value="1"/>
</dbReference>
<dbReference type="InterPro" id="IPR036390">
    <property type="entry name" value="WH_DNA-bd_sf"/>
</dbReference>
<dbReference type="InterPro" id="IPR036388">
    <property type="entry name" value="WH-like_DNA-bd_sf"/>
</dbReference>
<evidence type="ECO:0000256" key="5">
    <source>
        <dbReference type="ARBA" id="ARBA00022737"/>
    </source>
</evidence>
<dbReference type="InterPro" id="IPR000719">
    <property type="entry name" value="Prot_kinase_dom"/>
</dbReference>
<reference evidence="12" key="1">
    <citation type="submission" date="2019-09" db="EMBL/GenBank/DDBJ databases">
        <title>Draft genome information of white flower Hibiscus syriacus.</title>
        <authorList>
            <person name="Kim Y.-M."/>
        </authorList>
    </citation>
    <scope>NUCLEOTIDE SEQUENCE [LARGE SCALE GENOMIC DNA]</scope>
    <source>
        <strain evidence="12">YM2019G1</strain>
    </source>
</reference>
<keyword evidence="7 10" id="KW-1133">Transmembrane helix</keyword>
<feature type="compositionally biased region" description="Basic and acidic residues" evidence="9">
    <location>
        <begin position="51"/>
        <end position="68"/>
    </location>
</feature>